<protein>
    <recommendedName>
        <fullName evidence="2">AB hydrolase-1 domain-containing protein</fullName>
    </recommendedName>
</protein>
<reference evidence="3 4" key="1">
    <citation type="submission" date="2017-10" db="EMBL/GenBank/DDBJ databases">
        <title>Comparative genomics in systemic dimorphic fungi from Ajellomycetaceae.</title>
        <authorList>
            <person name="Munoz J.F."/>
            <person name="Mcewen J.G."/>
            <person name="Clay O.K."/>
            <person name="Cuomo C.A."/>
        </authorList>
    </citation>
    <scope>NUCLEOTIDE SEQUENCE [LARGE SCALE GENOMIC DNA]</scope>
    <source>
        <strain evidence="3 4">UAMH5409</strain>
    </source>
</reference>
<gene>
    <name evidence="3" type="ORF">AJ79_02878</name>
</gene>
<evidence type="ECO:0000259" key="2">
    <source>
        <dbReference type="Pfam" id="PF12697"/>
    </source>
</evidence>
<dbReference type="AlphaFoldDB" id="A0A2B7Y1H0"/>
<dbReference type="Pfam" id="PF12697">
    <property type="entry name" value="Abhydrolase_6"/>
    <property type="match status" value="1"/>
</dbReference>
<comment type="caution">
    <text evidence="3">The sequence shown here is derived from an EMBL/GenBank/DDBJ whole genome shotgun (WGS) entry which is preliminary data.</text>
</comment>
<dbReference type="STRING" id="1447875.A0A2B7Y1H0"/>
<evidence type="ECO:0000313" key="3">
    <source>
        <dbReference type="EMBL" id="PGH14712.1"/>
    </source>
</evidence>
<keyword evidence="4" id="KW-1185">Reference proteome</keyword>
<dbReference type="SUPFAM" id="SSF53474">
    <property type="entry name" value="alpha/beta-Hydrolases"/>
    <property type="match status" value="1"/>
</dbReference>
<keyword evidence="1" id="KW-1133">Transmembrane helix</keyword>
<keyword evidence="1" id="KW-0812">Transmembrane</keyword>
<dbReference type="PANTHER" id="PTHR12277:SF81">
    <property type="entry name" value="PROTEIN ABHD13"/>
    <property type="match status" value="1"/>
</dbReference>
<dbReference type="Gene3D" id="3.40.50.1820">
    <property type="entry name" value="alpha/beta hydrolase"/>
    <property type="match status" value="1"/>
</dbReference>
<dbReference type="OrthoDB" id="446723at2759"/>
<dbReference type="InterPro" id="IPR029058">
    <property type="entry name" value="AB_hydrolase_fold"/>
</dbReference>
<dbReference type="PANTHER" id="PTHR12277">
    <property type="entry name" value="ALPHA/BETA HYDROLASE DOMAIN-CONTAINING PROTEIN"/>
    <property type="match status" value="1"/>
</dbReference>
<proteinExistence type="predicted"/>
<sequence>MELAPILKKAYWFLALMGLVYVLGVFSLTFPSFQRAALYVNKVNPSYFQDVNDPEYFGFLKSQVQPFYLRTPDNELIYAWHILPPHLCKEHEEALLANASSGPAEDITKTMAFKLLADDPNARVVVNLHGNAAHIGSGYRPQIYRSFLTASTADHPVHVIAFDYRGFGISTGSPTEEGLILDSLTVIDHLTSPPLAIHPSRIALAGQSLGTAVAAGVAERYTFGSPSSPSPLVRDPLAGVVVFASFSNLRTLMDSYSVMGIFPPILSALMAYPKLQNYILGHMLDKWDSASRFARLTGASPQPGDESSPQANQEFDLAIIHAANDFEIPWRNGKWLYDAAVGGSNAPVLGNYVQDYVSEDDVVQVKVWEKEVGTESTEKKVKRVRWERVRYGGHNKVSATTAATVAIMRIFGK</sequence>
<feature type="transmembrane region" description="Helical" evidence="1">
    <location>
        <begin position="12"/>
        <end position="33"/>
    </location>
</feature>
<feature type="domain" description="AB hydrolase-1" evidence="2">
    <location>
        <begin position="128"/>
        <end position="312"/>
    </location>
</feature>
<dbReference type="Proteomes" id="UP000223968">
    <property type="component" value="Unassembled WGS sequence"/>
</dbReference>
<keyword evidence="1" id="KW-0472">Membrane</keyword>
<dbReference type="InterPro" id="IPR000073">
    <property type="entry name" value="AB_hydrolase_1"/>
</dbReference>
<dbReference type="EMBL" id="PDNB01000032">
    <property type="protein sequence ID" value="PGH14712.1"/>
    <property type="molecule type" value="Genomic_DNA"/>
</dbReference>
<name>A0A2B7Y1H0_9EURO</name>
<evidence type="ECO:0000313" key="4">
    <source>
        <dbReference type="Proteomes" id="UP000223968"/>
    </source>
</evidence>
<organism evidence="3 4">
    <name type="scientific">Helicocarpus griseus UAMH5409</name>
    <dbReference type="NCBI Taxonomy" id="1447875"/>
    <lineage>
        <taxon>Eukaryota</taxon>
        <taxon>Fungi</taxon>
        <taxon>Dikarya</taxon>
        <taxon>Ascomycota</taxon>
        <taxon>Pezizomycotina</taxon>
        <taxon>Eurotiomycetes</taxon>
        <taxon>Eurotiomycetidae</taxon>
        <taxon>Onygenales</taxon>
        <taxon>Ajellomycetaceae</taxon>
        <taxon>Helicocarpus</taxon>
    </lineage>
</organism>
<evidence type="ECO:0000256" key="1">
    <source>
        <dbReference type="SAM" id="Phobius"/>
    </source>
</evidence>
<accession>A0A2B7Y1H0</accession>